<dbReference type="InterPro" id="IPR014710">
    <property type="entry name" value="RmlC-like_jellyroll"/>
</dbReference>
<protein>
    <submittedName>
        <fullName evidence="2">Cupin domain-containing protein</fullName>
    </submittedName>
</protein>
<keyword evidence="3" id="KW-1185">Reference proteome</keyword>
<dbReference type="PANTHER" id="PTHR33387:SF3">
    <property type="entry name" value="DUF985 DOMAIN-CONTAINING PROTEIN"/>
    <property type="match status" value="1"/>
</dbReference>
<reference evidence="2 3" key="1">
    <citation type="submission" date="2018-11" db="EMBL/GenBank/DDBJ databases">
        <authorList>
            <person name="Ye M.-Q."/>
            <person name="Du Z.-J."/>
        </authorList>
    </citation>
    <scope>NUCLEOTIDE SEQUENCE [LARGE SCALE GENOMIC DNA]</scope>
    <source>
        <strain evidence="2 3">U0105</strain>
    </source>
</reference>
<dbReference type="InterPro" id="IPR011051">
    <property type="entry name" value="RmlC_Cupin_sf"/>
</dbReference>
<dbReference type="EMBL" id="RPOK01000005">
    <property type="protein sequence ID" value="RPJ65277.1"/>
    <property type="molecule type" value="Genomic_DNA"/>
</dbReference>
<dbReference type="Pfam" id="PF06172">
    <property type="entry name" value="Cupin_5"/>
    <property type="match status" value="1"/>
</dbReference>
<evidence type="ECO:0000313" key="2">
    <source>
        <dbReference type="EMBL" id="RPJ65277.1"/>
    </source>
</evidence>
<evidence type="ECO:0000259" key="1">
    <source>
        <dbReference type="Pfam" id="PF06172"/>
    </source>
</evidence>
<feature type="domain" description="DUF985" evidence="1">
    <location>
        <begin position="3"/>
        <end position="132"/>
    </location>
</feature>
<dbReference type="InterPro" id="IPR039935">
    <property type="entry name" value="YML079W-like"/>
</dbReference>
<dbReference type="Gene3D" id="2.60.120.10">
    <property type="entry name" value="Jelly Rolls"/>
    <property type="match status" value="1"/>
</dbReference>
<organism evidence="2 3">
    <name type="scientific">Alteromonas sediminis</name>
    <dbReference type="NCBI Taxonomy" id="2259342"/>
    <lineage>
        <taxon>Bacteria</taxon>
        <taxon>Pseudomonadati</taxon>
        <taxon>Pseudomonadota</taxon>
        <taxon>Gammaproteobacteria</taxon>
        <taxon>Alteromonadales</taxon>
        <taxon>Alteromonadaceae</taxon>
        <taxon>Alteromonas/Salinimonas group</taxon>
        <taxon>Alteromonas</taxon>
    </lineage>
</organism>
<gene>
    <name evidence="2" type="ORF">DRW07_15330</name>
</gene>
<sequence>MVEYLIEKYKLQPHPEGGHYRQTYVSSQTVLSPVNKAPRSAVTQIYFLLRMGEVSRFHKVLHDEIWHHYAGAPLTLHQFDGNTIDTHTIGGKDGEYTAVIPGGMFQAAESAGEYSLVGCTVAPGFDFADFTFIEDSKTQVSLLNHYPNFQRFL</sequence>
<dbReference type="InterPro" id="IPR009327">
    <property type="entry name" value="Cupin_DUF985"/>
</dbReference>
<dbReference type="AlphaFoldDB" id="A0A3N5XWN5"/>
<dbReference type="RefSeq" id="WP_124028824.1">
    <property type="nucleotide sequence ID" value="NZ_JBHRSN010000014.1"/>
</dbReference>
<dbReference type="SUPFAM" id="SSF51182">
    <property type="entry name" value="RmlC-like cupins"/>
    <property type="match status" value="1"/>
</dbReference>
<comment type="caution">
    <text evidence="2">The sequence shown here is derived from an EMBL/GenBank/DDBJ whole genome shotgun (WGS) entry which is preliminary data.</text>
</comment>
<name>A0A3N5XWN5_9ALTE</name>
<dbReference type="CDD" id="cd06121">
    <property type="entry name" value="cupin_YML079wp"/>
    <property type="match status" value="1"/>
</dbReference>
<evidence type="ECO:0000313" key="3">
    <source>
        <dbReference type="Proteomes" id="UP000275281"/>
    </source>
</evidence>
<dbReference type="PANTHER" id="PTHR33387">
    <property type="entry name" value="RMLC-LIKE JELLY ROLL FOLD PROTEIN"/>
    <property type="match status" value="1"/>
</dbReference>
<proteinExistence type="predicted"/>
<dbReference type="Proteomes" id="UP000275281">
    <property type="component" value="Unassembled WGS sequence"/>
</dbReference>
<accession>A0A3N5XWN5</accession>
<dbReference type="OrthoDB" id="9798288at2"/>